<evidence type="ECO:0000313" key="2">
    <source>
        <dbReference type="EMBL" id="SFN77807.1"/>
    </source>
</evidence>
<accession>A0A1I5BT19</accession>
<gene>
    <name evidence="2" type="ORF">SAMN05216516_12110</name>
</gene>
<proteinExistence type="predicted"/>
<keyword evidence="1" id="KW-0812">Transmembrane</keyword>
<keyword evidence="1" id="KW-1133">Transmembrane helix</keyword>
<keyword evidence="3" id="KW-1185">Reference proteome</keyword>
<organism evidence="2 3">
    <name type="scientific">Izhakiella capsodis</name>
    <dbReference type="NCBI Taxonomy" id="1367852"/>
    <lineage>
        <taxon>Bacteria</taxon>
        <taxon>Pseudomonadati</taxon>
        <taxon>Pseudomonadota</taxon>
        <taxon>Gammaproteobacteria</taxon>
        <taxon>Enterobacterales</taxon>
        <taxon>Erwiniaceae</taxon>
        <taxon>Izhakiella</taxon>
    </lineage>
</organism>
<dbReference type="Proteomes" id="UP000242222">
    <property type="component" value="Unassembled WGS sequence"/>
</dbReference>
<dbReference type="EMBL" id="FOVC01000021">
    <property type="protein sequence ID" value="SFN77807.1"/>
    <property type="molecule type" value="Genomic_DNA"/>
</dbReference>
<keyword evidence="1" id="KW-0472">Membrane</keyword>
<reference evidence="3" key="1">
    <citation type="submission" date="2016-10" db="EMBL/GenBank/DDBJ databases">
        <authorList>
            <person name="Varghese N."/>
            <person name="Submissions S."/>
        </authorList>
    </citation>
    <scope>NUCLEOTIDE SEQUENCE [LARGE SCALE GENOMIC DNA]</scope>
    <source>
        <strain evidence="3">N6PO6</strain>
    </source>
</reference>
<name>A0A1I5BT19_9GAMM</name>
<feature type="transmembrane region" description="Helical" evidence="1">
    <location>
        <begin position="18"/>
        <end position="39"/>
    </location>
</feature>
<protein>
    <submittedName>
        <fullName evidence="2">Uncharacterized protein</fullName>
    </submittedName>
</protein>
<evidence type="ECO:0000313" key="3">
    <source>
        <dbReference type="Proteomes" id="UP000242222"/>
    </source>
</evidence>
<dbReference type="STRING" id="1367852.SAMN05216516_12110"/>
<evidence type="ECO:0000256" key="1">
    <source>
        <dbReference type="SAM" id="Phobius"/>
    </source>
</evidence>
<dbReference type="AlphaFoldDB" id="A0A1I5BT19"/>
<sequence>MNFFRISALFFNYASYPFGFLCLAIQMTGLILAYPFAWVSDMLEKISFRLKYKSISGKRDGKS</sequence>